<evidence type="ECO:0000313" key="3">
    <source>
        <dbReference type="Proteomes" id="UP000275408"/>
    </source>
</evidence>
<dbReference type="PROSITE" id="PS50278">
    <property type="entry name" value="PDGF_2"/>
    <property type="match status" value="1"/>
</dbReference>
<dbReference type="EMBL" id="RCHS01000360">
    <property type="protein sequence ID" value="RMX59378.1"/>
    <property type="molecule type" value="Genomic_DNA"/>
</dbReference>
<proteinExistence type="predicted"/>
<sequence length="288" mass="32237">MLFEQQGSKFKPFCYYTTLILQVSQQVKFPREFVKFLHKAGIPLGSVLRRNRLFHLTGVSAISAPRYDATSRPQAMSDTPEHSNGVITTQCKYIRLRRIGLADLNNLPYIPSESHCKPRPVAFRIPKSVHVRTYPDYVILNRCTGSCTANQETQHCAVTAQDAINVKIFEIVGDQPYITNTVIYNHTACGCDCITKESDCDPQKQTWNENTCGCDCIASANSCAANQKLDDKKCVCKCNEAEKHCDHVHKVWDTTNCGCHCKAILQDHCAAQNQLINSTTCECNSVHA</sequence>
<feature type="domain" description="Platelet-derived growth factor (PDGF) family profile" evidence="1">
    <location>
        <begin position="97"/>
        <end position="196"/>
    </location>
</feature>
<organism evidence="2 3">
    <name type="scientific">Pocillopora damicornis</name>
    <name type="common">Cauliflower coral</name>
    <name type="synonym">Millepora damicornis</name>
    <dbReference type="NCBI Taxonomy" id="46731"/>
    <lineage>
        <taxon>Eukaryota</taxon>
        <taxon>Metazoa</taxon>
        <taxon>Cnidaria</taxon>
        <taxon>Anthozoa</taxon>
        <taxon>Hexacorallia</taxon>
        <taxon>Scleractinia</taxon>
        <taxon>Astrocoeniina</taxon>
        <taxon>Pocilloporidae</taxon>
        <taxon>Pocillopora</taxon>
    </lineage>
</organism>
<dbReference type="AlphaFoldDB" id="A0A3M6V1F7"/>
<evidence type="ECO:0000259" key="1">
    <source>
        <dbReference type="PROSITE" id="PS50278"/>
    </source>
</evidence>
<reference evidence="2 3" key="1">
    <citation type="journal article" date="2018" name="Sci. Rep.">
        <title>Comparative analysis of the Pocillopora damicornis genome highlights role of immune system in coral evolution.</title>
        <authorList>
            <person name="Cunning R."/>
            <person name="Bay R.A."/>
            <person name="Gillette P."/>
            <person name="Baker A.C."/>
            <person name="Traylor-Knowles N."/>
        </authorList>
    </citation>
    <scope>NUCLEOTIDE SEQUENCE [LARGE SCALE GENOMIC DNA]</scope>
    <source>
        <strain evidence="2">RSMAS</strain>
        <tissue evidence="2">Whole animal</tissue>
    </source>
</reference>
<dbReference type="InterPro" id="IPR029034">
    <property type="entry name" value="Cystine-knot_cytokine"/>
</dbReference>
<accession>A0A3M6V1F7</accession>
<dbReference type="Proteomes" id="UP000275408">
    <property type="component" value="Unassembled WGS sequence"/>
</dbReference>
<dbReference type="SMART" id="SM00141">
    <property type="entry name" value="PDGF"/>
    <property type="match status" value="1"/>
</dbReference>
<evidence type="ECO:0000313" key="2">
    <source>
        <dbReference type="EMBL" id="RMX59378.1"/>
    </source>
</evidence>
<keyword evidence="3" id="KW-1185">Reference proteome</keyword>
<dbReference type="SUPFAM" id="SSF57501">
    <property type="entry name" value="Cystine-knot cytokines"/>
    <property type="match status" value="1"/>
</dbReference>
<comment type="caution">
    <text evidence="2">The sequence shown here is derived from an EMBL/GenBank/DDBJ whole genome shotgun (WGS) entry which is preliminary data.</text>
</comment>
<protein>
    <recommendedName>
        <fullName evidence="1">Platelet-derived growth factor (PDGF) family profile domain-containing protein</fullName>
    </recommendedName>
</protein>
<dbReference type="Gene3D" id="2.10.90.10">
    <property type="entry name" value="Cystine-knot cytokines"/>
    <property type="match status" value="1"/>
</dbReference>
<dbReference type="InterPro" id="IPR000072">
    <property type="entry name" value="PDGF/VEGF_dom"/>
</dbReference>
<name>A0A3M6V1F7_POCDA</name>
<gene>
    <name evidence="2" type="ORF">pdam_00016379</name>
</gene>
<dbReference type="GO" id="GO:0016020">
    <property type="term" value="C:membrane"/>
    <property type="evidence" value="ECO:0007669"/>
    <property type="project" value="InterPro"/>
</dbReference>
<dbReference type="GO" id="GO:0008083">
    <property type="term" value="F:growth factor activity"/>
    <property type="evidence" value="ECO:0007669"/>
    <property type="project" value="InterPro"/>
</dbReference>
<dbReference type="OrthoDB" id="5971688at2759"/>